<feature type="compositionally biased region" description="Low complexity" evidence="3">
    <location>
        <begin position="5532"/>
        <end position="5556"/>
    </location>
</feature>
<feature type="region of interest" description="Disordered" evidence="3">
    <location>
        <begin position="2514"/>
        <end position="2540"/>
    </location>
</feature>
<dbReference type="OrthoDB" id="6236007at2759"/>
<feature type="compositionally biased region" description="Low complexity" evidence="3">
    <location>
        <begin position="4819"/>
        <end position="4828"/>
    </location>
</feature>
<feature type="region of interest" description="Disordered" evidence="3">
    <location>
        <begin position="1126"/>
        <end position="1148"/>
    </location>
</feature>
<feature type="region of interest" description="Disordered" evidence="3">
    <location>
        <begin position="4714"/>
        <end position="4740"/>
    </location>
</feature>
<feature type="region of interest" description="Disordered" evidence="3">
    <location>
        <begin position="3487"/>
        <end position="3513"/>
    </location>
</feature>
<feature type="compositionally biased region" description="Polar residues" evidence="3">
    <location>
        <begin position="3988"/>
        <end position="3997"/>
    </location>
</feature>
<feature type="compositionally biased region" description="Low complexity" evidence="3">
    <location>
        <begin position="4714"/>
        <end position="4738"/>
    </location>
</feature>
<feature type="compositionally biased region" description="Polar residues" evidence="3">
    <location>
        <begin position="5624"/>
        <end position="5633"/>
    </location>
</feature>
<feature type="region of interest" description="Disordered" evidence="3">
    <location>
        <begin position="2669"/>
        <end position="2695"/>
    </location>
</feature>
<feature type="compositionally biased region" description="Low complexity" evidence="3">
    <location>
        <begin position="3592"/>
        <end position="3601"/>
    </location>
</feature>
<feature type="compositionally biased region" description="Polar residues" evidence="3">
    <location>
        <begin position="4397"/>
        <end position="4406"/>
    </location>
</feature>
<reference evidence="5" key="1">
    <citation type="submission" date="2022-11" db="UniProtKB">
        <authorList>
            <consortium name="EnsemblMetazoa"/>
        </authorList>
    </citation>
    <scope>IDENTIFICATION</scope>
</reference>
<feature type="compositionally biased region" description="Polar residues" evidence="3">
    <location>
        <begin position="5215"/>
        <end position="5224"/>
    </location>
</feature>
<proteinExistence type="predicted"/>
<evidence type="ECO:0000256" key="3">
    <source>
        <dbReference type="SAM" id="MobiDB-lite"/>
    </source>
</evidence>
<dbReference type="EnsemblMetazoa" id="XM_038189198.1">
    <property type="protein sequence ID" value="XP_038045126.1"/>
    <property type="gene ID" value="LOC119719702"/>
</dbReference>
<feature type="region of interest" description="Disordered" evidence="3">
    <location>
        <begin position="4968"/>
        <end position="4994"/>
    </location>
</feature>
<feature type="compositionally biased region" description="Polar residues" evidence="3">
    <location>
        <begin position="6033"/>
        <end position="6042"/>
    </location>
</feature>
<name>A0A913Z296_PATMI</name>
<sequence length="6203" mass="671903">MCDGSMVWTDCACELNCQAMASREDPVYECDNSTCVPGCSCPAGMLEHDKMCVEPEECPCYYNGTFYAYGDTVVINDCYIGICERTTERVEDPLSIIPNCNIEVCSNGTMLRDVPGECCSCVPECQDGMVYSECACNRSCEYPEMTCSDNCMPGCSCSEEMFWNGTECVEQCPCLYMDRLNEKVWTQDNCTMCKWKDVDNCLVNCHEFCEIKDACGEDVGEVWMPNVCEECECSQSGNVICRETMCQDPPCQLGYEPYQVEGECCAHCKPIPQPTTPEPETTPASYECPEICYIDEPLSCEQQLAFTERSNSAPFVEQSECSPMFSDMFNVQPNCSCKEGFFKDVTGGAVEEQLGYTFKSGMCILWDTCAEASTTEEPLSTMSVTTTEIPYCQNICHVRCDKSQEEYELFYNTTTCKSEFAKFFNASTYCQCKEGYVKDEEGEAVEQLGFQFNTSMCIEEGESVMQDCEICECRRKSTQPSANSSASLNPTYSMICYPLQVCTTTAEYTTAQPTTRSTTNPPSSTTGYCLEPVDSKSGLLSDITGRGSVLPDKAEGHIQLTDLPITLEAEEPSSLDSEFLRPVDVRAIRFRLQPTISLTTPTGTEEKFTPLESTLALLVKKPGEEYFSPVLEAGTARDQVKMFTVSLDSDLPEKLLFPSEDTALKGIEQLRIEFRTVSGGKSAKLQVDILGCTEGYCLEPMDGEKGLEPEVKAAGDFTIDSQTSYLTITQLPIDPSSSDIPSVELLFRQPIKVTAIVLASRSPQATSAPTGQPAASTTTSRTAAGERLTEVTLTLSTKKPDDDEFTTLTDDNTNQPKLLTVHLEGDEPEIKYLPIDEDTLDGITELRVQFQSVSDDDATTFELHVLGCIKEYTTAQPTTRSTTNPPSSTTGYCLEPVDSKSGLLSDITGRGSVLPDKAEGHIQLTDLPITLEAEEPSSLDSEFLRPVDVRAIRFRLQPTISLTTPTGTEEKFTPLESTLALLVKKPGEEYFSPVLEAGTARDQVKIFTVSLDSDLPEKLLFPSEDTAMKGIEQLRIEFRTVSGGESAKLQVDILGCTEGYCLEPMDGEKGLEPEVKAAGDLTIDSQTSYLTITQLPIDPSSSDIPSVELLFRQPIKVTAVVLASRSPQATSAPTGQPAASTTTSRTAAGERLTEVTLTLSTKKPDDDEFTTLVDDNTNQPKLITVRLEGDQPEIKYLPIDEDTLDGITELRLQFQSVSDDDATTFELHVLGCIKEYTTQPTTRTTSVTTTLITTTPPSSTTQGYCLESMDSESGLLSDVRGRGSVLPDKTKGDIQLTDLPITPEAEEPSSLDSDFNGRVIARAIRFRLQSTISSTTPTGAGEEITPLEITLTLLVKKPGDSDFTPVLEGDTTQKKIFRVTLDSDLPERLLLPSDDTALKGIEQLRIEFQTVTGGESARLQVEVLGCAEEYTTTEMTTKVTTVTTPTTTVSEETTSSRTTTSQMSTSPGYCLEPMDGEKGLEPEVKAAGDLTIDSQTSYLTITQLPIDPSSSDIPSVELLFRQPIKVTAVVLASRSPQATSAPTGQPAASTTTSRTAAGERLTEVTLTLSTKKPDDDEFTTLVDDNTNQPKLITVRLEGDQPEIKYLPIDEDTLDGITELRVQFQSVSDDDATTFELHVLGCIKEYTTQPTTRTTSVTTTLITTTPPSSTTQGYCLESMDSESGLLSDVRGRGSVLPDKTKGDIQLTDLPITPEAEEPSSLDSDFNGRVIARAIRFRLQSTISSTTPTGAGEEITPLEITLTLLVKKPGDSDFTPVLEGDTTQKKIFRVTLDSDLPERLLLPSDDTALKGIEQLRIEFQTVTGGESARLQVEVLGCAEEYTTTEMTTKVTTVTTPTTTVSEETTSSRTTTSQMSTTPGYCLEPMDGEKGLEPEVKAAGDLTIDSQTSYLTITQLPIDPSSSDIPSVELLFRQPIKVTAVVLASRSPQATSAPTGQPAASTTTSRTAAGERLTEVTLTLSTKKPDDDEFTTLVDDNTNQPKLITVRLEGDQPEIKYLPIDEDTLDGITELRVQFQSVSDDDATTFELHVLGCIKEYTTQPTTRTTSVTTTLITTTPPSSTTQGYCLESMDSESGLLSDVRGRGSVLPDKTKGDIQLTDLPITPEAEEPSSLDSDFNGRVIARAIRFRLQSTISSTTPTGAGEEITPLEITLTLLVKKPGDSDFTPVLEGDTTQKKIFRVTLDSDLPERLLLPSDDTALKGIEQLRIEFQTVTGGESARLQVEVLGCAEEYTTTEMTTKVTTVTTPTTTVSEETTSSRTTTSQMSTTPGYCLEPMDGEKGLEPEVKAAGDLTIDSQTSYLTITQLPIDPSSSDIPSVELLFRQPIKVTAVVLASRSPQATSAPTGQPAASTTTSRTAAGERLTEVTLTLSTKKPDDDEFTTLVDDNTNQPKLITVRLEGDQPEIKYLPIDEDTLDGITELRVQFQSVSDDDATTFELHVLGCIKEYTTQPTTRTTSVTTTLITTTPPSSTTQGYCLESMDSESGLLSDVRGRGSVLPDKTKGDIQLTDLPITPEAEEPSSLDSDFNGRVIARAIRFRLQSTISSTTPTGAGEEITPLEITLTLLVKKPGDSDFTPVLEGDTTQKKIFRVTLDSDLPERLLLPSDDTALKGIEQLRIEFQTVTGGESARLQVEVLGCAEEYTTTEMTTKVTTVTTPTTTVSEETTSSRTTTSQMSTTPGYCLEPMDGEKGLEPEVKAAGDLTIDSQTSYLTITQLPIDPSSSDIPSVELLFRQPIKVTAVVLASRSPQATSAPTGQPAASTTTSRTAAGERLTEVTLTLSTKKPDDDEFTTLVDDNTNQPKLITVRLEGDQPEIKYLPIDEDTLDGITELRVQFQSVSDDDATTFELHVLGCIKEYTTQPTTRTTSVTTTLITTTPPSSTTQGYCLESMDSESGLLSDVRGRGSVLPDKTKGDIQLTDLPITPEAEEPSSLDSDFNGRVIARAIRFRLQSTISSTTPTGAGEEITPLEITLTLLVKKPGDSDFTPVLEGDTTQKKIFRVTLDSDLPERLLLPSDDTALKGIEQLRIEFQTVTGGESARLQVEVLGCAEEYTTTEMTTKVTTVTTPTTTVSEETTSSRTTTSQMSTTPGYCLEPMDGEKGLEPEVKAAGDLTIDSQTSYLTITQLPIDPSSSDIPSVELLFRQPIKVTAVVLASRSPQATSAPTGQPAASTTTSRTAAGERLTEVTLTLSTKKPDDDEFTTLVDDNTNQPKLITVRLEGDQPEIKYLPIDEDTLDGITELRVQFQSVSDDDATTFELHVLGCIKEYTTQPTTRTTSVTTTLITTTPPSSTTQGYCLESMDSESGLLSDVRGRGSVLPDKTKGDIQLTDLPITPEAEEPSSLDSDFNGRVIARAIRFRLQSTISSTTPTGAGEEITPLEITLTLLVKKPGDSDFTPVLEGDTTQKKIFRVTLDSDLPERLLLPSDDTALKGIEQLRIEFQTVTGGESARLQVEVLGCAEEYTTTEMTTKVTTVTTPTTTVSEETTSSRTTTSQMSTTPGYCLEPMDGEKGLEPEVKAAGDLTIDSQTSYLTITQLPIDPSSSDIPSVELLFRQPIKVTAVVLASRSPQATSAPTGQPAASTTTSRTAAGERLTEVTLTLSTKKPDDDEFTTLVDDNTNQPKLITVRLEGDQPEIKYLPIDEDTLDGITELRVQFQSVSDDDATTFELHVLGCIKEYTTQPTTRTTSVTTTLITTTPPSSTTQGYCLESMDSESGLLSDVRGRGSVLPDKTKGDIQLTDLPITPEAEEPSSLDSDFNGRVIARAIRFRLQSTISSTTPTGAGEEITPLEITLTLLVKKPGDSDFTPVLEGDTTQKKIFRVTLDSDLPERLLLPSDDTALKGIEQLRIEFQTVTGGESARLQVEVLGCAEEYTTTEMTTKVTTVTTPTTTVSEETTSSRTTTSQMSTTPGYCLEPMDGEKGLEPEVKAAGDLTIDSQTSYLTITQLPIDPSSSDIPSVELLFRQPIKVTAVVLASRSPQATSAPTGQPAASTTTSRTAAGERLTEVTLTLSTKKPDDDEFTTLVDDNTNQPKLITVRLEGDQPEIKYLPIDEDTLDGITELRVQFQSVSDDDATTFELHVLGCIKEYTTQPTTRTTSVTTTLITTTPPSSTTQGYCLESMDSESGLLSDVRGRGSVLPDKTKGDIQLTDLPITPEAEEPSSLDSDFNGRVIARAIRFRLQSTISSTTPTGAGEEITPLEITLTLLVKKPGDSDFTPVLEGDTTQKKIFRVTLDSDLPERLLLPSDDTALKGIEQLRIEFQTVTGGESARLQVEVLGCAEEYTTTEMTTKVTTVTTPTTTVSEETTSSRTTTSQMSTTPGYCLEPMDGEKGLEPEVKAAGDLTIDSQTSYLTITQLPIDPSSSDIPSVELLFRQPIKVTAVVLASRSPQATSAPTGQPAASTTTSRTAAGERLTEVTLTLSTKKPDDDEFTTLVDDNTNQPKLITVRLEGDQPEIKYLPIDEDTLDGITELRVQFQSVSDDDATTFELHVLGCIKEYTTQPTTRTTSVTTTLITTTPPSSTTQGYCLESMDSESGLLSDVRGRGSVLPDKTKGDIQLTDLPITPEAEEPSSLDSDFNGRVIARAIRFRLQSTISSTTPTGAGEEITPLEITLTLLVKKPGDSDFTPVLEGDTTQKKIFRVTLDSDLPERLLLPSDDTALKGIEQLRIEFQTVTGGESARLQVEVLGCAEEYTTTEMTTKVTTVTTPTTTVSEETTSSRTTTSQMSTTPGYCLEPMDGEKGLEPEVKAAGDLTIDSQTSYLTITQLPIDPSSSDIPSVELLFRQPIKVTAVVLASRSPQATSAPTGQPAASTTTSRTAAGERLTEVTLTLSTKKPDDDEFTTLVDDNTNQPKLITVRLEGDQPEIKYLPIDEDTLDGITELRVQFQSVSDDDATTFELHVLGCIKEYTTQPTTRTTSVTTTLITTTPPSSTTQGYCLESMDSESGLLSDVRGRGSVLPDKTKGDIQLTDLPITPEAEEPSSLDSDFNGRVIARAIRFRLQSTISSTTPTGAGEEITPLEITLTLLVKKPGDSDFTPVLEGDTTQKKIFRVTLDSDLPERLLLPSDDTALKGIEQLRIEFQTVTGGESARLQVEVLGCAEEYTTTEMTTKVTTVTTPTTTVSEETTSSRTTTSQMSTTPGYCLEPMDGEKGLEPEVKAAGDLTIDSQTSYLTITQLPIDPSSSDIPSVELLFRQPIKVTAVVLASRSPQATSAPTGQPAASTTTSRTAAGERLTEVTLTLSTKKPDDDEFTTLVDDNTNQPKLITVRLEGDQPEIKYLPIDEDTLDGITELRVQFQSVSDDDATTFELHVLGCIKEYTTQPTTRTTSVTTTLITTTPPSSTTQGYCLESMDSESGLLSDVRGRGSVLPDKTKGDIQLTDLPITPEAEEPSSLDSDFNGRVIARAIRFRLQSTISSTTPTGAGEEITPLEITLTLLVKKPGDSDFTPVLEGDTTQKKIFRVTLDSDLPERLLLPSDDTALKGIEQLRIEFQTVTGGESARLQVEVLGCAEEYTTTEMTTKVTTVTTPTTTVSEETTSSRTTTSQMSTTPGYCLEPMDGEKGLEPEVKAAGDLTIDSQTSYLTITQLPIDPSSSDIPSVELLFRQPIKVTAVVLASRSPQATSAPTGQPAASTTTSRTAAGERLTEVTLTLSTKKPDDDEFTTLVDDNTNQPKLITVRLEGDQPEIKYLPIDEDTLDGITELRVQFQSVSDDDATTFELHVLGCIKEYTTQPTTRTTSVTTTLITTTPPSSTTQGYCLESMDSESGLLSDVRGRGSVLPDKTKGDIQLTDLPITPEAEEPSSLDSDFNGRVIARAIRFRLQSTISSTTPTGAGEEITPLEITLTLLVKKPGDSDFTPVLEGDTTQKKIFRVTLDSDLPERLLLPSDDTALKGIEQLRIEFQTVTGGESARLQVEVLGCAEEYTTTEMTTKVTTVTTPTTTVSEETTSSRTTTSQMSTTPGYCLEPMDGEKGLEPEVKAAGDLTIDSQTSYLTITQLPIDPSSSDIPSVELLFRQPIKVTAVVLASRSPQATSAPTGQPAASTTTSRTAAGERLTEVTLTLSTKKPDDDEFTTLVDDNTNQPKLITVRLEGDQPEIKYLPIDEDTLDGITELRVQFQSVSDDDATTFELHVLGCIKEYTTQPTTRTTSVTTTLITTTPPSSTTQGYCLESMDSESGLCRMSEVEVQCCRTKPKVTSN</sequence>
<feature type="region of interest" description="Disordered" evidence="3">
    <location>
        <begin position="1287"/>
        <end position="1313"/>
    </location>
</feature>
<evidence type="ECO:0000259" key="4">
    <source>
        <dbReference type="PROSITE" id="PS50184"/>
    </source>
</evidence>
<keyword evidence="2" id="KW-0964">Secreted</keyword>
<dbReference type="InterPro" id="IPR001007">
    <property type="entry name" value="VWF_dom"/>
</dbReference>
<feature type="compositionally biased region" description="Low complexity" evidence="3">
    <location>
        <begin position="2774"/>
        <end position="2783"/>
    </location>
</feature>
<feature type="compositionally biased region" description="Low complexity" evidence="3">
    <location>
        <begin position="1442"/>
        <end position="1466"/>
    </location>
</feature>
<feature type="compositionally biased region" description="Low complexity" evidence="3">
    <location>
        <begin position="1547"/>
        <end position="1556"/>
    </location>
</feature>
<feature type="compositionally biased region" description="Low complexity" evidence="3">
    <location>
        <begin position="5123"/>
        <end position="5147"/>
    </location>
</feature>
<evidence type="ECO:0000256" key="1">
    <source>
        <dbReference type="ARBA" id="ARBA00004613"/>
    </source>
</evidence>
<feature type="region of interest" description="Disordered" evidence="3">
    <location>
        <begin position="4559"/>
        <end position="4585"/>
    </location>
</feature>
<feature type="domain" description="VWFC" evidence="4">
    <location>
        <begin position="220"/>
        <end position="269"/>
    </location>
</feature>
<evidence type="ECO:0000256" key="2">
    <source>
        <dbReference type="ARBA" id="ARBA00022525"/>
    </source>
</evidence>
<feature type="region of interest" description="Disordered" evidence="3">
    <location>
        <begin position="2761"/>
        <end position="2784"/>
    </location>
</feature>
<feature type="region of interest" description="Disordered" evidence="3">
    <location>
        <begin position="2352"/>
        <end position="2375"/>
    </location>
</feature>
<feature type="compositionally biased region" description="Low complexity" evidence="3">
    <location>
        <begin position="5228"/>
        <end position="5237"/>
    </location>
</feature>
<dbReference type="PANTHER" id="PTHR47246:SF1">
    <property type="entry name" value="MUCIN-19"/>
    <property type="match status" value="1"/>
</dbReference>
<dbReference type="RefSeq" id="XP_038045126.1">
    <property type="nucleotide sequence ID" value="XM_038189198.1"/>
</dbReference>
<feature type="region of interest" description="Disordered" evidence="3">
    <location>
        <begin position="5624"/>
        <end position="5647"/>
    </location>
</feature>
<feature type="region of interest" description="Disordered" evidence="3">
    <location>
        <begin position="5532"/>
        <end position="5558"/>
    </location>
</feature>
<dbReference type="CDD" id="cd19941">
    <property type="entry name" value="TIL"/>
    <property type="match status" value="2"/>
</dbReference>
<dbReference type="Proteomes" id="UP000887568">
    <property type="component" value="Unplaced"/>
</dbReference>
<feature type="compositionally biased region" description="Low complexity" evidence="3">
    <location>
        <begin position="4305"/>
        <end position="4329"/>
    </location>
</feature>
<feature type="compositionally biased region" description="Polar residues" evidence="3">
    <location>
        <begin position="1534"/>
        <end position="1543"/>
    </location>
</feature>
<feature type="region of interest" description="Disordered" evidence="3">
    <location>
        <begin position="1534"/>
        <end position="1557"/>
    </location>
</feature>
<feature type="region of interest" description="Disordered" evidence="3">
    <location>
        <begin position="5786"/>
        <end position="5812"/>
    </location>
</feature>
<feature type="compositionally biased region" description="Low complexity" evidence="3">
    <location>
        <begin position="5637"/>
        <end position="5646"/>
    </location>
</feature>
<organism evidence="5 6">
    <name type="scientific">Patiria miniata</name>
    <name type="common">Bat star</name>
    <name type="synonym">Asterina miniata</name>
    <dbReference type="NCBI Taxonomy" id="46514"/>
    <lineage>
        <taxon>Eukaryota</taxon>
        <taxon>Metazoa</taxon>
        <taxon>Echinodermata</taxon>
        <taxon>Eleutherozoa</taxon>
        <taxon>Asterozoa</taxon>
        <taxon>Asteroidea</taxon>
        <taxon>Valvatacea</taxon>
        <taxon>Valvatida</taxon>
        <taxon>Asterinidae</taxon>
        <taxon>Patiria</taxon>
    </lineage>
</organism>
<dbReference type="PROSITE" id="PS01208">
    <property type="entry name" value="VWFC_1"/>
    <property type="match status" value="1"/>
</dbReference>
<protein>
    <recommendedName>
        <fullName evidence="4">VWFC domain-containing protein</fullName>
    </recommendedName>
</protein>
<feature type="region of interest" description="Disordered" evidence="3">
    <location>
        <begin position="1442"/>
        <end position="1468"/>
    </location>
</feature>
<feature type="compositionally biased region" description="Low complexity" evidence="3">
    <location>
        <begin position="2260"/>
        <end position="2284"/>
    </location>
</feature>
<evidence type="ECO:0000313" key="6">
    <source>
        <dbReference type="Proteomes" id="UP000887568"/>
    </source>
</evidence>
<feature type="region of interest" description="Disordered" evidence="3">
    <location>
        <begin position="2105"/>
        <end position="2131"/>
    </location>
</feature>
<feature type="compositionally biased region" description="Low complexity" evidence="3">
    <location>
        <begin position="3487"/>
        <end position="3511"/>
    </location>
</feature>
<feature type="region of interest" description="Disordered" evidence="3">
    <location>
        <begin position="1696"/>
        <end position="1722"/>
    </location>
</feature>
<feature type="region of interest" description="Disordered" evidence="3">
    <location>
        <begin position="5377"/>
        <end position="5403"/>
    </location>
</feature>
<dbReference type="PROSITE" id="PS50184">
    <property type="entry name" value="VWFC_2"/>
    <property type="match status" value="1"/>
</dbReference>
<feature type="compositionally biased region" description="Low complexity" evidence="3">
    <location>
        <begin position="5941"/>
        <end position="5965"/>
    </location>
</feature>
<feature type="compositionally biased region" description="Low complexity" evidence="3">
    <location>
        <begin position="1851"/>
        <end position="1875"/>
    </location>
</feature>
<dbReference type="PANTHER" id="PTHR47246">
    <property type="entry name" value="MUCIN-19"/>
    <property type="match status" value="1"/>
</dbReference>
<feature type="compositionally biased region" description="Low complexity" evidence="3">
    <location>
        <begin position="3183"/>
        <end position="3192"/>
    </location>
</feature>
<feature type="region of interest" description="Disordered" evidence="3">
    <location>
        <begin position="4806"/>
        <end position="4829"/>
    </location>
</feature>
<accession>A0A913Z296</accession>
<feature type="region of interest" description="Disordered" evidence="3">
    <location>
        <begin position="5941"/>
        <end position="5967"/>
    </location>
</feature>
<feature type="region of interest" description="Disordered" evidence="3">
    <location>
        <begin position="3896"/>
        <end position="3922"/>
    </location>
</feature>
<feature type="compositionally biased region" description="Low complexity" evidence="3">
    <location>
        <begin position="6046"/>
        <end position="6055"/>
    </location>
</feature>
<feature type="region of interest" description="Disordered" evidence="3">
    <location>
        <begin position="762"/>
        <end position="785"/>
    </location>
</feature>
<feature type="region of interest" description="Disordered" evidence="3">
    <location>
        <begin position="3579"/>
        <end position="3602"/>
    </location>
</feature>
<dbReference type="Gene3D" id="2.10.25.10">
    <property type="entry name" value="Laminin"/>
    <property type="match status" value="1"/>
</dbReference>
<feature type="compositionally biased region" description="Low complexity" evidence="3">
    <location>
        <begin position="4001"/>
        <end position="4010"/>
    </location>
</feature>
<feature type="compositionally biased region" description="Low complexity" evidence="3">
    <location>
        <begin position="2365"/>
        <end position="2374"/>
    </location>
</feature>
<feature type="region of interest" description="Disordered" evidence="3">
    <location>
        <begin position="2260"/>
        <end position="2286"/>
    </location>
</feature>
<feature type="region of interest" description="Disordered" evidence="3">
    <location>
        <begin position="1851"/>
        <end position="1877"/>
    </location>
</feature>
<feature type="compositionally biased region" description="Polar residues" evidence="3">
    <location>
        <begin position="3170"/>
        <end position="3179"/>
    </location>
</feature>
<feature type="region of interest" description="Disordered" evidence="3">
    <location>
        <begin position="6033"/>
        <end position="6056"/>
    </location>
</feature>
<feature type="compositionally biased region" description="Polar residues" evidence="3">
    <location>
        <begin position="4806"/>
        <end position="4815"/>
    </location>
</feature>
<feature type="compositionally biased region" description="Low complexity" evidence="3">
    <location>
        <begin position="2669"/>
        <end position="2693"/>
    </location>
</feature>
<feature type="compositionally biased region" description="Polar residues" evidence="3">
    <location>
        <begin position="1943"/>
        <end position="1952"/>
    </location>
</feature>
<dbReference type="GO" id="GO:0005576">
    <property type="term" value="C:extracellular region"/>
    <property type="evidence" value="ECO:0007669"/>
    <property type="project" value="UniProtKB-SubCell"/>
</dbReference>
<feature type="compositionally biased region" description="Low complexity" evidence="3">
    <location>
        <begin position="1138"/>
        <end position="1147"/>
    </location>
</feature>
<feature type="region of interest" description="Disordered" evidence="3">
    <location>
        <begin position="2923"/>
        <end position="2949"/>
    </location>
</feature>
<feature type="region of interest" description="Disordered" evidence="3">
    <location>
        <begin position="3078"/>
        <end position="3104"/>
    </location>
</feature>
<feature type="compositionally biased region" description="Low complexity" evidence="3">
    <location>
        <begin position="774"/>
        <end position="783"/>
    </location>
</feature>
<feature type="region of interest" description="Disordered" evidence="3">
    <location>
        <begin position="3332"/>
        <end position="3358"/>
    </location>
</feature>
<keyword evidence="6" id="KW-1185">Reference proteome</keyword>
<feature type="region of interest" description="Disordered" evidence="3">
    <location>
        <begin position="1943"/>
        <end position="1966"/>
    </location>
</feature>
<feature type="compositionally biased region" description="Low complexity" evidence="3">
    <location>
        <begin position="4410"/>
        <end position="4419"/>
    </location>
</feature>
<feature type="region of interest" description="Disordered" evidence="3">
    <location>
        <begin position="4305"/>
        <end position="4331"/>
    </location>
</feature>
<feature type="region of interest" description="Disordered" evidence="3">
    <location>
        <begin position="3741"/>
        <end position="3767"/>
    </location>
</feature>
<feature type="compositionally biased region" description="Polar residues" evidence="3">
    <location>
        <begin position="2352"/>
        <end position="2361"/>
    </location>
</feature>
<dbReference type="GeneID" id="119719702"/>
<comment type="subcellular location">
    <subcellularLocation>
        <location evidence="1">Secreted</location>
    </subcellularLocation>
</comment>
<feature type="region of interest" description="Disordered" evidence="3">
    <location>
        <begin position="5123"/>
        <end position="5149"/>
    </location>
</feature>
<feature type="compositionally biased region" description="Low complexity" evidence="3">
    <location>
        <begin position="3896"/>
        <end position="3920"/>
    </location>
</feature>
<feature type="region of interest" description="Disordered" evidence="3">
    <location>
        <begin position="5215"/>
        <end position="5238"/>
    </location>
</feature>
<feature type="compositionally biased region" description="Polar residues" evidence="3">
    <location>
        <begin position="3579"/>
        <end position="3588"/>
    </location>
</feature>
<dbReference type="SMART" id="SM00214">
    <property type="entry name" value="VWC"/>
    <property type="match status" value="2"/>
</dbReference>
<feature type="compositionally biased region" description="Low complexity" evidence="3">
    <location>
        <begin position="1956"/>
        <end position="1965"/>
    </location>
</feature>
<feature type="compositionally biased region" description="Low complexity" evidence="3">
    <location>
        <begin position="3078"/>
        <end position="3102"/>
    </location>
</feature>
<feature type="region of interest" description="Disordered" evidence="3">
    <location>
        <begin position="3170"/>
        <end position="3193"/>
    </location>
</feature>
<feature type="region of interest" description="Disordered" evidence="3">
    <location>
        <begin position="3988"/>
        <end position="4011"/>
    </location>
</feature>
<evidence type="ECO:0000313" key="5">
    <source>
        <dbReference type="EnsemblMetazoa" id="XP_038045126.1"/>
    </source>
</evidence>
<feature type="compositionally biased region" description="Polar residues" evidence="3">
    <location>
        <begin position="2761"/>
        <end position="2770"/>
    </location>
</feature>
<feature type="region of interest" description="Disordered" evidence="3">
    <location>
        <begin position="4150"/>
        <end position="4176"/>
    </location>
</feature>
<feature type="region of interest" description="Disordered" evidence="3">
    <location>
        <begin position="4397"/>
        <end position="4420"/>
    </location>
</feature>